<dbReference type="KEGG" id="beq:BEWA_049910"/>
<proteinExistence type="predicted"/>
<protein>
    <submittedName>
        <fullName evidence="1">Uncharacterized protein</fullName>
    </submittedName>
</protein>
<sequence>MSLKGYNMLYQDLNKDVMYETLVPNYVLNHDLLQGDSIKLTFEGDYTDSCNSLARVTTGDDGKLEDSPGAQLNMISCSWSDMVDDSLDLLKNCPDIQRRRNTCKLILACECTYRTENYRDLAMIIAQYLDRENGRAYIATKRFYFGLSGGTFQFVDFVNTFEQGSLLKAEVLYSNSLKNSSNFVDIIQVRRV</sequence>
<dbReference type="eggNOG" id="KOG2920">
    <property type="taxonomic scope" value="Eukaryota"/>
</dbReference>
<dbReference type="RefSeq" id="XP_004831975.1">
    <property type="nucleotide sequence ID" value="XM_004831918.1"/>
</dbReference>
<reference evidence="1 2" key="1">
    <citation type="journal article" date="2012" name="BMC Genomics">
        <title>Comparative genomic analysis and phylogenetic position of Theileria equi.</title>
        <authorList>
            <person name="Kappmeyer L.S."/>
            <person name="Thiagarajan M."/>
            <person name="Herndon D.R."/>
            <person name="Ramsay J.D."/>
            <person name="Caler E."/>
            <person name="Djikeng A."/>
            <person name="Gillespie J.J."/>
            <person name="Lau A.O."/>
            <person name="Roalson E.H."/>
            <person name="Silva J.C."/>
            <person name="Silva M.G."/>
            <person name="Suarez C.E."/>
            <person name="Ueti M.W."/>
            <person name="Nene V.M."/>
            <person name="Mealey R.H."/>
            <person name="Knowles D.P."/>
            <person name="Brayton K.A."/>
        </authorList>
    </citation>
    <scope>NUCLEOTIDE SEQUENCE [LARGE SCALE GENOMIC DNA]</scope>
    <source>
        <strain evidence="1 2">WA</strain>
    </source>
</reference>
<dbReference type="OrthoDB" id="1723750at2759"/>
<dbReference type="Proteomes" id="UP000031512">
    <property type="component" value="Unassembled WGS sequence"/>
</dbReference>
<gene>
    <name evidence="1" type="ORF">BEWA_049910</name>
</gene>
<dbReference type="GeneID" id="15805227"/>
<organism evidence="1 2">
    <name type="scientific">Theileria equi strain WA</name>
    <dbReference type="NCBI Taxonomy" id="1537102"/>
    <lineage>
        <taxon>Eukaryota</taxon>
        <taxon>Sar</taxon>
        <taxon>Alveolata</taxon>
        <taxon>Apicomplexa</taxon>
        <taxon>Aconoidasida</taxon>
        <taxon>Piroplasmida</taxon>
        <taxon>Theileriidae</taxon>
        <taxon>Theileria</taxon>
    </lineage>
</organism>
<dbReference type="STRING" id="1537102.L1LBH2"/>
<comment type="caution">
    <text evidence="1">The sequence shown here is derived from an EMBL/GenBank/DDBJ whole genome shotgun (WGS) entry which is preliminary data.</text>
</comment>
<dbReference type="VEuPathDB" id="PiroplasmaDB:BEWA_049910"/>
<evidence type="ECO:0000313" key="2">
    <source>
        <dbReference type="Proteomes" id="UP000031512"/>
    </source>
</evidence>
<evidence type="ECO:0000313" key="1">
    <source>
        <dbReference type="EMBL" id="EKX72523.1"/>
    </source>
</evidence>
<dbReference type="InterPro" id="IPR029063">
    <property type="entry name" value="SAM-dependent_MTases_sf"/>
</dbReference>
<keyword evidence="2" id="KW-1185">Reference proteome</keyword>
<name>L1LBH2_THEEQ</name>
<accession>L1LBH2</accession>
<dbReference type="AlphaFoldDB" id="L1LBH2"/>
<dbReference type="Gene3D" id="3.40.50.150">
    <property type="entry name" value="Vaccinia Virus protein VP39"/>
    <property type="match status" value="1"/>
</dbReference>
<dbReference type="EMBL" id="ACOU01000007">
    <property type="protein sequence ID" value="EKX72523.1"/>
    <property type="molecule type" value="Genomic_DNA"/>
</dbReference>